<reference evidence="1 2" key="1">
    <citation type="submission" date="2024-08" db="EMBL/GenBank/DDBJ databases">
        <authorList>
            <person name="Cucini C."/>
            <person name="Frati F."/>
        </authorList>
    </citation>
    <scope>NUCLEOTIDE SEQUENCE [LARGE SCALE GENOMIC DNA]</scope>
</reference>
<protein>
    <submittedName>
        <fullName evidence="1">Uncharacterized protein</fullName>
    </submittedName>
</protein>
<gene>
    <name evidence="1" type="ORF">ODALV1_LOCUS21009</name>
</gene>
<dbReference type="EMBL" id="CAXLJM020000069">
    <property type="protein sequence ID" value="CAL8125541.1"/>
    <property type="molecule type" value="Genomic_DNA"/>
</dbReference>
<accession>A0ABP1RBK0</accession>
<comment type="caution">
    <text evidence="1">The sequence shown here is derived from an EMBL/GenBank/DDBJ whole genome shotgun (WGS) entry which is preliminary data.</text>
</comment>
<evidence type="ECO:0000313" key="1">
    <source>
        <dbReference type="EMBL" id="CAL8125541.1"/>
    </source>
</evidence>
<dbReference type="Proteomes" id="UP001642540">
    <property type="component" value="Unassembled WGS sequence"/>
</dbReference>
<keyword evidence="2" id="KW-1185">Reference proteome</keyword>
<sequence length="121" mass="14522">MIMKNESTLYCIFFRYYNDHLLYQHVSSYSNKYLWQVHNSSLVEKRDLFCAHVLYTVEPKRDHKILSFLFFLGICKGKVEGGKQFMNVSRDKIQLHYPFVKGYNFFGQFESWGNVRRSLIS</sequence>
<name>A0ABP1RBK0_9HEXA</name>
<proteinExistence type="predicted"/>
<organism evidence="1 2">
    <name type="scientific">Orchesella dallaii</name>
    <dbReference type="NCBI Taxonomy" id="48710"/>
    <lineage>
        <taxon>Eukaryota</taxon>
        <taxon>Metazoa</taxon>
        <taxon>Ecdysozoa</taxon>
        <taxon>Arthropoda</taxon>
        <taxon>Hexapoda</taxon>
        <taxon>Collembola</taxon>
        <taxon>Entomobryomorpha</taxon>
        <taxon>Entomobryoidea</taxon>
        <taxon>Orchesellidae</taxon>
        <taxon>Orchesellinae</taxon>
        <taxon>Orchesella</taxon>
    </lineage>
</organism>
<evidence type="ECO:0000313" key="2">
    <source>
        <dbReference type="Proteomes" id="UP001642540"/>
    </source>
</evidence>